<organism evidence="1 2">
    <name type="scientific">Sporomusa acidovorans (strain ATCC 49682 / DSM 3132 / Mol)</name>
    <dbReference type="NCBI Taxonomy" id="1123286"/>
    <lineage>
        <taxon>Bacteria</taxon>
        <taxon>Bacillati</taxon>
        <taxon>Bacillota</taxon>
        <taxon>Negativicutes</taxon>
        <taxon>Selenomonadales</taxon>
        <taxon>Sporomusaceae</taxon>
        <taxon>Sporomusa</taxon>
    </lineage>
</organism>
<dbReference type="PANTHER" id="PTHR43300">
    <property type="entry name" value="ACETYLTRANSFERASE"/>
    <property type="match status" value="1"/>
</dbReference>
<protein>
    <submittedName>
        <fullName evidence="1">UDP-3-O-(3-hydroxymyristoyl)glucosamine N-acyltransferase</fullName>
        <ecNumber evidence="1">2.3.1.191</ecNumber>
    </submittedName>
</protein>
<reference evidence="1" key="1">
    <citation type="submission" date="2024-05" db="EMBL/GenBank/DDBJ databases">
        <title>Isolation and characterization of Sporomusa carbonis sp. nov., a carboxydotrophic hydrogenogen in the genus of Sporomusa isolated from a charcoal burning pile.</title>
        <authorList>
            <person name="Boeer T."/>
            <person name="Rosenbaum F."/>
            <person name="Eysell L."/>
            <person name="Mueller V."/>
            <person name="Daniel R."/>
            <person name="Poehlein A."/>
        </authorList>
    </citation>
    <scope>NUCLEOTIDE SEQUENCE [LARGE SCALE GENOMIC DNA]</scope>
    <source>
        <strain evidence="1">DSM 3132</strain>
    </source>
</reference>
<dbReference type="InterPro" id="IPR007691">
    <property type="entry name" value="LpxD"/>
</dbReference>
<dbReference type="GO" id="GO:0103118">
    <property type="term" value="F:UDP-3-O-[(3R)-3-hydroxyacyl]-glucosamine N-acyltransferase activity"/>
    <property type="evidence" value="ECO:0007669"/>
    <property type="project" value="UniProtKB-EC"/>
</dbReference>
<dbReference type="Pfam" id="PF00132">
    <property type="entry name" value="Hexapep"/>
    <property type="match status" value="3"/>
</dbReference>
<dbReference type="CDD" id="cd03352">
    <property type="entry name" value="LbH_LpxD"/>
    <property type="match status" value="1"/>
</dbReference>
<dbReference type="InterPro" id="IPR050179">
    <property type="entry name" value="Trans_hexapeptide_repeat"/>
</dbReference>
<dbReference type="RefSeq" id="WP_093796329.1">
    <property type="nucleotide sequence ID" value="NZ_CP155571.1"/>
</dbReference>
<dbReference type="Gene3D" id="2.160.10.10">
    <property type="entry name" value="Hexapeptide repeat proteins"/>
    <property type="match status" value="1"/>
</dbReference>
<sequence length="324" mass="35465">MLFNFPVNNLKDLSDKYKNRFSFDINGASTSTRPKNNTIWFSKKITQDIIEKMKSVKSCIIIAPGQQQEAHECIKDNFVIPANNPRLEFAIILQFIIDCQKQPSKTNVCQTASIGENFKIGEGTIISHNVVIGDNVEIGTDCVIMPGVVINDNVKIGNHNIIRENSVIGGYGFGFERDENDIPIRIPHIGGVVIGNNVEIGALSTIVAGTIDPTIIEDYTKIDDHVHIAHNCHIGKRCLITACAEVSGSVSIGDDTWLGPNCSIINGISIGKNCFIGIGAVVKKSLLDGLTVSGNPARPLEEIKEEKDMMKRLLSLYRHGKLTI</sequence>
<dbReference type="Proteomes" id="UP000216052">
    <property type="component" value="Chromosome"/>
</dbReference>
<dbReference type="InterPro" id="IPR011004">
    <property type="entry name" value="Trimer_LpxA-like_sf"/>
</dbReference>
<evidence type="ECO:0000313" key="1">
    <source>
        <dbReference type="EMBL" id="XFO74057.1"/>
    </source>
</evidence>
<dbReference type="InterPro" id="IPR001451">
    <property type="entry name" value="Hexapep"/>
</dbReference>
<keyword evidence="1" id="KW-0012">Acyltransferase</keyword>
<dbReference type="SUPFAM" id="SSF51161">
    <property type="entry name" value="Trimeric LpxA-like enzymes"/>
    <property type="match status" value="1"/>
</dbReference>
<dbReference type="EMBL" id="CP155571">
    <property type="protein sequence ID" value="XFO74057.1"/>
    <property type="molecule type" value="Genomic_DNA"/>
</dbReference>
<dbReference type="EC" id="2.3.1.191" evidence="1"/>
<keyword evidence="1" id="KW-0808">Transferase</keyword>
<proteinExistence type="predicted"/>
<dbReference type="NCBIfam" id="NF002060">
    <property type="entry name" value="PRK00892.1"/>
    <property type="match status" value="1"/>
</dbReference>
<evidence type="ECO:0000313" key="2">
    <source>
        <dbReference type="Proteomes" id="UP000216052"/>
    </source>
</evidence>
<gene>
    <name evidence="1" type="primary">lpxD_2</name>
    <name evidence="1" type="ORF">SPACI_041660</name>
</gene>
<accession>A0ABZ3J6P4</accession>
<keyword evidence="2" id="KW-1185">Reference proteome</keyword>
<name>A0ABZ3J6P4_SPOA4</name>